<keyword evidence="3" id="KW-0808">Transferase</keyword>
<dbReference type="InterPro" id="IPR045057">
    <property type="entry name" value="Gcn5-rel_NAT"/>
</dbReference>
<gene>
    <name evidence="3" type="ORF">WDZ17_12750</name>
</gene>
<feature type="region of interest" description="Disordered" evidence="1">
    <location>
        <begin position="1"/>
        <end position="21"/>
    </location>
</feature>
<feature type="compositionally biased region" description="Basic and acidic residues" evidence="1">
    <location>
        <begin position="10"/>
        <end position="21"/>
    </location>
</feature>
<keyword evidence="3" id="KW-0012">Acyltransferase</keyword>
<evidence type="ECO:0000256" key="1">
    <source>
        <dbReference type="SAM" id="MobiDB-lite"/>
    </source>
</evidence>
<dbReference type="Pfam" id="PF14542">
    <property type="entry name" value="Acetyltransf_CG"/>
    <property type="match status" value="1"/>
</dbReference>
<dbReference type="RefSeq" id="WP_339575544.1">
    <property type="nucleotide sequence ID" value="NZ_JBBIAA010000017.1"/>
</dbReference>
<feature type="domain" description="N-acetyltransferase" evidence="2">
    <location>
        <begin position="15"/>
        <end position="102"/>
    </location>
</feature>
<sequence length="103" mass="11274">MAQEQQEQQEQQRQDVQRRDDGWVLVEDGVEVARVAAEPAGDGVVALTHTSTDPDRRGEGLAGLLVAGALADLRADDLRVRPDCPYVASWLEDHPDEKDLVAS</sequence>
<evidence type="ECO:0000259" key="2">
    <source>
        <dbReference type="PROSITE" id="PS51729"/>
    </source>
</evidence>
<dbReference type="EMBL" id="JBBIAA010000017">
    <property type="protein sequence ID" value="MEJ5946160.1"/>
    <property type="molecule type" value="Genomic_DNA"/>
</dbReference>
<reference evidence="3 4" key="1">
    <citation type="journal article" date="2017" name="Int. J. Syst. Evol. Microbiol.">
        <title>Pseudokineococcus basanitobsidens sp. nov., isolated from volcanic rock.</title>
        <authorList>
            <person name="Lee D.W."/>
            <person name="Park M.Y."/>
            <person name="Kim J.J."/>
            <person name="Kim B.S."/>
        </authorList>
    </citation>
    <scope>NUCLEOTIDE SEQUENCE [LARGE SCALE GENOMIC DNA]</scope>
    <source>
        <strain evidence="3 4">DSM 103726</strain>
    </source>
</reference>
<dbReference type="InterPro" id="IPR031165">
    <property type="entry name" value="GNAT_YJDJ"/>
</dbReference>
<dbReference type="EC" id="2.3.1.-" evidence="3"/>
<protein>
    <submittedName>
        <fullName evidence="3">GNAT family N-acetyltransferase</fullName>
        <ecNumber evidence="3">2.3.1.-</ecNumber>
    </submittedName>
</protein>
<dbReference type="PROSITE" id="PS51729">
    <property type="entry name" value="GNAT_YJDJ"/>
    <property type="match status" value="1"/>
</dbReference>
<dbReference type="InterPro" id="IPR016181">
    <property type="entry name" value="Acyl_CoA_acyltransferase"/>
</dbReference>
<accession>A0ABU8RM71</accession>
<keyword evidence="4" id="KW-1185">Reference proteome</keyword>
<name>A0ABU8RM71_9ACTN</name>
<dbReference type="Proteomes" id="UP001387100">
    <property type="component" value="Unassembled WGS sequence"/>
</dbReference>
<dbReference type="GO" id="GO:0016746">
    <property type="term" value="F:acyltransferase activity"/>
    <property type="evidence" value="ECO:0007669"/>
    <property type="project" value="UniProtKB-KW"/>
</dbReference>
<dbReference type="PANTHER" id="PTHR31435:SF10">
    <property type="entry name" value="BSR4717 PROTEIN"/>
    <property type="match status" value="1"/>
</dbReference>
<dbReference type="PANTHER" id="PTHR31435">
    <property type="entry name" value="PROTEIN NATD1"/>
    <property type="match status" value="1"/>
</dbReference>
<organism evidence="3 4">
    <name type="scientific">Pseudokineococcus basanitobsidens</name>
    <dbReference type="NCBI Taxonomy" id="1926649"/>
    <lineage>
        <taxon>Bacteria</taxon>
        <taxon>Bacillati</taxon>
        <taxon>Actinomycetota</taxon>
        <taxon>Actinomycetes</taxon>
        <taxon>Kineosporiales</taxon>
        <taxon>Kineosporiaceae</taxon>
        <taxon>Pseudokineococcus</taxon>
    </lineage>
</organism>
<comment type="caution">
    <text evidence="3">The sequence shown here is derived from an EMBL/GenBank/DDBJ whole genome shotgun (WGS) entry which is preliminary data.</text>
</comment>
<evidence type="ECO:0000313" key="3">
    <source>
        <dbReference type="EMBL" id="MEJ5946160.1"/>
    </source>
</evidence>
<evidence type="ECO:0000313" key="4">
    <source>
        <dbReference type="Proteomes" id="UP001387100"/>
    </source>
</evidence>
<dbReference type="Gene3D" id="3.40.630.30">
    <property type="match status" value="1"/>
</dbReference>
<proteinExistence type="predicted"/>
<dbReference type="SUPFAM" id="SSF55729">
    <property type="entry name" value="Acyl-CoA N-acyltransferases (Nat)"/>
    <property type="match status" value="1"/>
</dbReference>